<name>A0A2A4G3R6_9FLAO</name>
<gene>
    <name evidence="2" type="ORF">B7P33_18500</name>
</gene>
<dbReference type="InterPro" id="IPR012338">
    <property type="entry name" value="Beta-lactam/transpept-like"/>
</dbReference>
<dbReference type="RefSeq" id="WP_097443711.1">
    <property type="nucleotide sequence ID" value="NZ_NBWU01000008.1"/>
</dbReference>
<comment type="caution">
    <text evidence="2">The sequence shown here is derived from an EMBL/GenBank/DDBJ whole genome shotgun (WGS) entry which is preliminary data.</text>
</comment>
<dbReference type="AlphaFoldDB" id="A0A2A4G3R6"/>
<sequence>MIRLILLVLVVFIQQLLSAQIGRKIDSLTQIHVQRGFNGNLLYAIKDSIVFTGNYGYSNLETQTPLTNSSQFELASLTKQFTALAILQLVEDQKIALDQTVRSLIPSFPYPSITLTHLLRHQSGLIDEKVLFSNKKFWNRKKMADNQALLQVLAMHQPELYFKPGTEYRYSNTGYAILASVIEQVSSLSYKTYVESQIFHVIGMHDSYVYPGSQPIGQGSRATLDYTPTKKRKRYRPAIKDKNHNYLTWMHAIVGGSGIYSTIIDLNIWRKALRDNTLISEETKQLMFTTDSVSPKYGFGVALYETKKGKWVYHTGSLGGYKTMALYLPNSDEYLVILSNNRYADTYKTFDEALYALISN</sequence>
<organism evidence="2 3">
    <name type="scientific">Sediminicola luteus</name>
    <dbReference type="NCBI Taxonomy" id="319238"/>
    <lineage>
        <taxon>Bacteria</taxon>
        <taxon>Pseudomonadati</taxon>
        <taxon>Bacteroidota</taxon>
        <taxon>Flavobacteriia</taxon>
        <taxon>Flavobacteriales</taxon>
        <taxon>Flavobacteriaceae</taxon>
        <taxon>Sediminicola</taxon>
    </lineage>
</organism>
<dbReference type="Pfam" id="PF00144">
    <property type="entry name" value="Beta-lactamase"/>
    <property type="match status" value="1"/>
</dbReference>
<reference evidence="2 3" key="1">
    <citation type="submission" date="2017-04" db="EMBL/GenBank/DDBJ databases">
        <title>A new member of the family Flavobacteriaceae isolated from ascidians.</title>
        <authorList>
            <person name="Chen L."/>
        </authorList>
    </citation>
    <scope>NUCLEOTIDE SEQUENCE [LARGE SCALE GENOMIC DNA]</scope>
    <source>
        <strain evidence="2 3">HQA918</strain>
    </source>
</reference>
<proteinExistence type="predicted"/>
<protein>
    <recommendedName>
        <fullName evidence="1">Beta-lactamase-related domain-containing protein</fullName>
    </recommendedName>
</protein>
<dbReference type="InterPro" id="IPR050491">
    <property type="entry name" value="AmpC-like"/>
</dbReference>
<evidence type="ECO:0000313" key="2">
    <source>
        <dbReference type="EMBL" id="PCE62624.1"/>
    </source>
</evidence>
<dbReference type="SUPFAM" id="SSF56601">
    <property type="entry name" value="beta-lactamase/transpeptidase-like"/>
    <property type="match status" value="1"/>
</dbReference>
<dbReference type="InterPro" id="IPR001466">
    <property type="entry name" value="Beta-lactam-related"/>
</dbReference>
<feature type="domain" description="Beta-lactamase-related" evidence="1">
    <location>
        <begin position="45"/>
        <end position="357"/>
    </location>
</feature>
<dbReference type="EMBL" id="NBWU01000008">
    <property type="protein sequence ID" value="PCE62624.1"/>
    <property type="molecule type" value="Genomic_DNA"/>
</dbReference>
<dbReference type="PANTHER" id="PTHR46825:SF9">
    <property type="entry name" value="BETA-LACTAMASE-RELATED DOMAIN-CONTAINING PROTEIN"/>
    <property type="match status" value="1"/>
</dbReference>
<evidence type="ECO:0000313" key="3">
    <source>
        <dbReference type="Proteomes" id="UP000219559"/>
    </source>
</evidence>
<keyword evidence="3" id="KW-1185">Reference proteome</keyword>
<dbReference type="Proteomes" id="UP000219559">
    <property type="component" value="Unassembled WGS sequence"/>
</dbReference>
<dbReference type="Gene3D" id="3.40.710.10">
    <property type="entry name" value="DD-peptidase/beta-lactamase superfamily"/>
    <property type="match status" value="1"/>
</dbReference>
<dbReference type="OrthoDB" id="9793489at2"/>
<accession>A0A2A4G3R6</accession>
<evidence type="ECO:0000259" key="1">
    <source>
        <dbReference type="Pfam" id="PF00144"/>
    </source>
</evidence>
<dbReference type="PANTHER" id="PTHR46825">
    <property type="entry name" value="D-ALANYL-D-ALANINE-CARBOXYPEPTIDASE/ENDOPEPTIDASE AMPH"/>
    <property type="match status" value="1"/>
</dbReference>